<accession>A0A381E6Y3</accession>
<dbReference type="GO" id="GO:0006352">
    <property type="term" value="P:DNA-templated transcription initiation"/>
    <property type="evidence" value="ECO:0007669"/>
    <property type="project" value="InterPro"/>
</dbReference>
<evidence type="ECO:0000259" key="11">
    <source>
        <dbReference type="Pfam" id="PF04552"/>
    </source>
</evidence>
<evidence type="ECO:0000313" key="14">
    <source>
        <dbReference type="Proteomes" id="UP000254572"/>
    </source>
</evidence>
<evidence type="ECO:0000256" key="5">
    <source>
        <dbReference type="ARBA" id="ARBA00022695"/>
    </source>
</evidence>
<dbReference type="PANTHER" id="PTHR32248:SF4">
    <property type="entry name" value="RNA POLYMERASE SIGMA-54 FACTOR"/>
    <property type="match status" value="1"/>
</dbReference>
<dbReference type="InterPro" id="IPR038709">
    <property type="entry name" value="RpoN_core-bd_sf"/>
</dbReference>
<keyword evidence="6 10" id="KW-0805">Transcription regulation</keyword>
<dbReference type="GO" id="GO:0000428">
    <property type="term" value="C:DNA-directed RNA polymerase complex"/>
    <property type="evidence" value="ECO:0007669"/>
    <property type="project" value="UniProtKB-KW"/>
</dbReference>
<evidence type="ECO:0000256" key="3">
    <source>
        <dbReference type="ARBA" id="ARBA00022478"/>
    </source>
</evidence>
<keyword evidence="5 10" id="KW-0548">Nucleotidyltransferase</keyword>
<dbReference type="Pfam" id="PF04552">
    <property type="entry name" value="Sigma54_DBD"/>
    <property type="match status" value="1"/>
</dbReference>
<dbReference type="GO" id="GO:0016779">
    <property type="term" value="F:nucleotidyltransferase activity"/>
    <property type="evidence" value="ECO:0007669"/>
    <property type="project" value="UniProtKB-KW"/>
</dbReference>
<evidence type="ECO:0000256" key="7">
    <source>
        <dbReference type="ARBA" id="ARBA00023082"/>
    </source>
</evidence>
<dbReference type="PIRSF" id="PIRSF000774">
    <property type="entry name" value="RpoN"/>
    <property type="match status" value="1"/>
</dbReference>
<keyword evidence="3 10" id="KW-0240">DNA-directed RNA polymerase</keyword>
<evidence type="ECO:0000256" key="9">
    <source>
        <dbReference type="ARBA" id="ARBA00023163"/>
    </source>
</evidence>
<proteinExistence type="inferred from homology"/>
<dbReference type="InterPro" id="IPR007046">
    <property type="entry name" value="RNA_pol_sigma_54_core-bd"/>
</dbReference>
<dbReference type="AlphaFoldDB" id="A0A381E6Y3"/>
<evidence type="ECO:0000256" key="1">
    <source>
        <dbReference type="ARBA" id="ARBA00008798"/>
    </source>
</evidence>
<dbReference type="PROSITE" id="PS50044">
    <property type="entry name" value="SIGMA54_3"/>
    <property type="match status" value="1"/>
</dbReference>
<protein>
    <recommendedName>
        <fullName evidence="2 10">RNA polymerase sigma-54 factor</fullName>
    </recommendedName>
</protein>
<evidence type="ECO:0000256" key="10">
    <source>
        <dbReference type="PIRNR" id="PIRNR000774"/>
    </source>
</evidence>
<dbReference type="GO" id="GO:0016987">
    <property type="term" value="F:sigma factor activity"/>
    <property type="evidence" value="ECO:0007669"/>
    <property type="project" value="UniProtKB-KW"/>
</dbReference>
<feature type="domain" description="RNA polymerase sigma factor 54 core-binding" evidence="12">
    <location>
        <begin position="122"/>
        <end position="308"/>
    </location>
</feature>
<dbReference type="OrthoDB" id="9814402at2"/>
<feature type="domain" description="RNA polymerase sigma factor 54 DNA-binding" evidence="11">
    <location>
        <begin position="322"/>
        <end position="478"/>
    </location>
</feature>
<dbReference type="InterPro" id="IPR000394">
    <property type="entry name" value="RNA_pol_sigma_54"/>
</dbReference>
<dbReference type="GO" id="GO:0003677">
    <property type="term" value="F:DNA binding"/>
    <property type="evidence" value="ECO:0007669"/>
    <property type="project" value="UniProtKB-KW"/>
</dbReference>
<comment type="similarity">
    <text evidence="1 10">Belongs to the sigma-54 factor family.</text>
</comment>
<dbReference type="EMBL" id="UFUW01000001">
    <property type="protein sequence ID" value="SUX22159.1"/>
    <property type="molecule type" value="Genomic_DNA"/>
</dbReference>
<keyword evidence="8 10" id="KW-0238">DNA-binding</keyword>
<keyword evidence="9 10" id="KW-0804">Transcription</keyword>
<dbReference type="PANTHER" id="PTHR32248">
    <property type="entry name" value="RNA POLYMERASE SIGMA-54 FACTOR"/>
    <property type="match status" value="1"/>
</dbReference>
<reference evidence="13 14" key="1">
    <citation type="submission" date="2018-06" db="EMBL/GenBank/DDBJ databases">
        <authorList>
            <consortium name="Pathogen Informatics"/>
            <person name="Doyle S."/>
        </authorList>
    </citation>
    <scope>NUCLEOTIDE SEQUENCE [LARGE SCALE GENOMIC DNA]</scope>
    <source>
        <strain evidence="13 14">NCTC13294</strain>
    </source>
</reference>
<keyword evidence="4 10" id="KW-0808">Transferase</keyword>
<dbReference type="GO" id="GO:0001216">
    <property type="term" value="F:DNA-binding transcription activator activity"/>
    <property type="evidence" value="ECO:0007669"/>
    <property type="project" value="InterPro"/>
</dbReference>
<dbReference type="Gene3D" id="1.10.10.60">
    <property type="entry name" value="Homeodomain-like"/>
    <property type="match status" value="1"/>
</dbReference>
<dbReference type="PRINTS" id="PR00045">
    <property type="entry name" value="SIGMA54FCT"/>
</dbReference>
<evidence type="ECO:0000313" key="13">
    <source>
        <dbReference type="EMBL" id="SUX22159.1"/>
    </source>
</evidence>
<dbReference type="Proteomes" id="UP000254572">
    <property type="component" value="Unassembled WGS sequence"/>
</dbReference>
<sequence>MSKASKVAPGTSQSLDLALKQTLTLTPQLQQAIKLLNMGNLDLNVEISNMLAQNIMLERKGDILYENPGSESDSGDSGEDTDGLLQHLSGELEYDSTWEEHYDHDWKDHAPYREEDDNPELYLSAKPTLAAYLEEQINQMPLDDTQRRAALAVAFELDDDGYFRSETEAVAAQQQLRVADIEDGIRIVQQCQPGGVGARDLEECLNLQLAALPPHTPYLEALQLIMKRYYGFIARSPQMIRQRLDMDIATYNHAMALLRSLDPRPGQKYNAARVQHVEPDIIVREKNGISYIETTDNIHPDLSINQAYAALAEVAKGADKTLLQAQLQEARWFLTAIDKRADTIRRVAGVIVALQQDFFQEGESAMRPLTRQKVAEILDIHESTVSRAVNDKYLQCKRGIYELRYFFSAQFENTDGDDQSVVAIKALITEVIGEENPDKPYSDQKITDILAERGHKIARRTVTKYRESLGIPVTTLRRHRKR</sequence>
<evidence type="ECO:0000256" key="8">
    <source>
        <dbReference type="ARBA" id="ARBA00023125"/>
    </source>
</evidence>
<dbReference type="Pfam" id="PF00309">
    <property type="entry name" value="Sigma54_AID"/>
    <property type="match status" value="1"/>
</dbReference>
<dbReference type="NCBIfam" id="TIGR02395">
    <property type="entry name" value="rpoN_sigma"/>
    <property type="match status" value="1"/>
</dbReference>
<evidence type="ECO:0000256" key="2">
    <source>
        <dbReference type="ARBA" id="ARBA00019942"/>
    </source>
</evidence>
<comment type="function">
    <text evidence="10">Sigma factors are initiation factors that promote the attachment of RNA polymerase to specific initiation sites and are then released.</text>
</comment>
<evidence type="ECO:0000256" key="4">
    <source>
        <dbReference type="ARBA" id="ARBA00022679"/>
    </source>
</evidence>
<dbReference type="PROSITE" id="PS00718">
    <property type="entry name" value="SIGMA54_2"/>
    <property type="match status" value="1"/>
</dbReference>
<gene>
    <name evidence="13" type="ORF">NCTC13294_01183</name>
</gene>
<evidence type="ECO:0000256" key="6">
    <source>
        <dbReference type="ARBA" id="ARBA00023015"/>
    </source>
</evidence>
<dbReference type="Gene3D" id="1.10.10.1330">
    <property type="entry name" value="RNA polymerase sigma-54 factor, core-binding domain"/>
    <property type="match status" value="1"/>
</dbReference>
<dbReference type="Pfam" id="PF04963">
    <property type="entry name" value="Sigma54_CBD"/>
    <property type="match status" value="1"/>
</dbReference>
<dbReference type="RefSeq" id="WP_115611499.1">
    <property type="nucleotide sequence ID" value="NZ_JBHLZC010000001.1"/>
</dbReference>
<keyword evidence="14" id="KW-1185">Reference proteome</keyword>
<evidence type="ECO:0000259" key="12">
    <source>
        <dbReference type="Pfam" id="PF04963"/>
    </source>
</evidence>
<name>A0A381E6Y3_9GAMM</name>
<organism evidence="13 14">
    <name type="scientific">Cardiobacterium valvarum</name>
    <dbReference type="NCBI Taxonomy" id="194702"/>
    <lineage>
        <taxon>Bacteria</taxon>
        <taxon>Pseudomonadati</taxon>
        <taxon>Pseudomonadota</taxon>
        <taxon>Gammaproteobacteria</taxon>
        <taxon>Cardiobacteriales</taxon>
        <taxon>Cardiobacteriaceae</taxon>
        <taxon>Cardiobacterium</taxon>
    </lineage>
</organism>
<keyword evidence="7 10" id="KW-0731">Sigma factor</keyword>
<dbReference type="InterPro" id="IPR007634">
    <property type="entry name" value="RNA_pol_sigma_54_DNA-bd"/>
</dbReference>